<organism evidence="1 2">
    <name type="scientific">Ophiocordyceps polyrhachis-furcata BCC 54312</name>
    <dbReference type="NCBI Taxonomy" id="1330021"/>
    <lineage>
        <taxon>Eukaryota</taxon>
        <taxon>Fungi</taxon>
        <taxon>Dikarya</taxon>
        <taxon>Ascomycota</taxon>
        <taxon>Pezizomycotina</taxon>
        <taxon>Sordariomycetes</taxon>
        <taxon>Hypocreomycetidae</taxon>
        <taxon>Hypocreales</taxon>
        <taxon>Ophiocordycipitaceae</taxon>
        <taxon>Ophiocordyceps</taxon>
    </lineage>
</organism>
<dbReference type="EMBL" id="LKCN02000017">
    <property type="protein sequence ID" value="RCI08887.1"/>
    <property type="molecule type" value="Genomic_DNA"/>
</dbReference>
<evidence type="ECO:0000313" key="1">
    <source>
        <dbReference type="EMBL" id="RCI08887.1"/>
    </source>
</evidence>
<keyword evidence="2" id="KW-1185">Reference proteome</keyword>
<comment type="caution">
    <text evidence="1">The sequence shown here is derived from an EMBL/GenBank/DDBJ whole genome shotgun (WGS) entry which is preliminary data.</text>
</comment>
<evidence type="ECO:0000313" key="2">
    <source>
        <dbReference type="Proteomes" id="UP000253664"/>
    </source>
</evidence>
<dbReference type="Proteomes" id="UP000253664">
    <property type="component" value="Unassembled WGS sequence"/>
</dbReference>
<proteinExistence type="predicted"/>
<gene>
    <name evidence="1" type="ORF">L249_4902</name>
</gene>
<protein>
    <submittedName>
        <fullName evidence="1">Uncharacterized protein</fullName>
    </submittedName>
</protein>
<sequence length="48" mass="4918">MGMAPSAAPPDRAPGDTVGVLITDETSLPATITRAIQKSVELAVQKVL</sequence>
<accession>A0A367L3A4</accession>
<name>A0A367L3A4_9HYPO</name>
<reference evidence="1 2" key="1">
    <citation type="journal article" date="2015" name="BMC Genomics">
        <title>Insights from the genome of Ophiocordyceps polyrhachis-furcata to pathogenicity and host specificity in insect fungi.</title>
        <authorList>
            <person name="Wichadakul D."/>
            <person name="Kobmoo N."/>
            <person name="Ingsriswang S."/>
            <person name="Tangphatsornruang S."/>
            <person name="Chantasingh D."/>
            <person name="Luangsa-ard J.J."/>
            <person name="Eurwilaichitr L."/>
        </authorList>
    </citation>
    <scope>NUCLEOTIDE SEQUENCE [LARGE SCALE GENOMIC DNA]</scope>
    <source>
        <strain evidence="1 2">BCC 54312</strain>
    </source>
</reference>
<dbReference type="AlphaFoldDB" id="A0A367L3A4"/>